<reference evidence="4" key="1">
    <citation type="journal article" date="2019" name="Int. J. Syst. Evol. Microbiol.">
        <title>The Global Catalogue of Microorganisms (GCM) 10K type strain sequencing project: providing services to taxonomists for standard genome sequencing and annotation.</title>
        <authorList>
            <consortium name="The Broad Institute Genomics Platform"/>
            <consortium name="The Broad Institute Genome Sequencing Center for Infectious Disease"/>
            <person name="Wu L."/>
            <person name="Ma J."/>
        </authorList>
    </citation>
    <scope>NUCLEOTIDE SEQUENCE [LARGE SCALE GENOMIC DNA]</scope>
    <source>
        <strain evidence="4">JCM 11496</strain>
    </source>
</reference>
<keyword evidence="1" id="KW-0472">Membrane</keyword>
<keyword evidence="4" id="KW-1185">Reference proteome</keyword>
<accession>A0ABW4Q8B6</accession>
<dbReference type="RefSeq" id="WP_343878349.1">
    <property type="nucleotide sequence ID" value="NZ_BAAAIJ010000013.1"/>
</dbReference>
<evidence type="ECO:0000313" key="3">
    <source>
        <dbReference type="EMBL" id="MFD1846856.1"/>
    </source>
</evidence>
<evidence type="ECO:0000259" key="2">
    <source>
        <dbReference type="Pfam" id="PF19803"/>
    </source>
</evidence>
<dbReference type="InterPro" id="IPR046253">
    <property type="entry name" value="DUF6286"/>
</dbReference>
<dbReference type="EMBL" id="JBHUGA010000030">
    <property type="protein sequence ID" value="MFD1846856.1"/>
    <property type="molecule type" value="Genomic_DNA"/>
</dbReference>
<evidence type="ECO:0000313" key="4">
    <source>
        <dbReference type="Proteomes" id="UP001597307"/>
    </source>
</evidence>
<dbReference type="Pfam" id="PF19803">
    <property type="entry name" value="DUF6286"/>
    <property type="match status" value="1"/>
</dbReference>
<gene>
    <name evidence="3" type="ORF">ACFSFX_09625</name>
</gene>
<organism evidence="3 4">
    <name type="scientific">Arthrobacter flavus</name>
    <dbReference type="NCBI Taxonomy" id="95172"/>
    <lineage>
        <taxon>Bacteria</taxon>
        <taxon>Bacillati</taxon>
        <taxon>Actinomycetota</taxon>
        <taxon>Actinomycetes</taxon>
        <taxon>Micrococcales</taxon>
        <taxon>Micrococcaceae</taxon>
        <taxon>Arthrobacter</taxon>
    </lineage>
</organism>
<proteinExistence type="predicted"/>
<feature type="transmembrane region" description="Helical" evidence="1">
    <location>
        <begin position="72"/>
        <end position="93"/>
    </location>
</feature>
<dbReference type="Proteomes" id="UP001597307">
    <property type="component" value="Unassembled WGS sequence"/>
</dbReference>
<feature type="domain" description="DUF6286" evidence="2">
    <location>
        <begin position="83"/>
        <end position="186"/>
    </location>
</feature>
<protein>
    <submittedName>
        <fullName evidence="3">DUF6286 domain-containing protein</fullName>
    </submittedName>
</protein>
<name>A0ABW4Q8B6_9MICC</name>
<sequence length="193" mass="20518">MSEVLHTRRLVRRETHSSRAGASVTAAVVGLLGVAWLGTEAVLSLLNQPPLVASPPSLLQWAADLPQSTLPWALAAAGIGLAVIGLVILLIAVTPGTKALHVVDQDRTAVVVDSEVVAAAVSRRTRREAGLDPDQVSTRVDRRRITVDVRPTSGSPLNESTIRSAVEEELSDYGIRPEPTVRINIRHEGALGI</sequence>
<keyword evidence="1" id="KW-1133">Transmembrane helix</keyword>
<keyword evidence="1" id="KW-0812">Transmembrane</keyword>
<evidence type="ECO:0000256" key="1">
    <source>
        <dbReference type="SAM" id="Phobius"/>
    </source>
</evidence>
<feature type="transmembrane region" description="Helical" evidence="1">
    <location>
        <begin position="20"/>
        <end position="39"/>
    </location>
</feature>
<comment type="caution">
    <text evidence="3">The sequence shown here is derived from an EMBL/GenBank/DDBJ whole genome shotgun (WGS) entry which is preliminary data.</text>
</comment>